<comment type="caution">
    <text evidence="1">The sequence shown here is derived from an EMBL/GenBank/DDBJ whole genome shotgun (WGS) entry which is preliminary data.</text>
</comment>
<evidence type="ECO:0008006" key="3">
    <source>
        <dbReference type="Google" id="ProtNLM"/>
    </source>
</evidence>
<evidence type="ECO:0000313" key="1">
    <source>
        <dbReference type="EMBL" id="CAH0513333.1"/>
    </source>
</evidence>
<name>A0ABN8CLN2_9STRA</name>
<evidence type="ECO:0000313" key="2">
    <source>
        <dbReference type="Proteomes" id="UP001158986"/>
    </source>
</evidence>
<organism evidence="1 2">
    <name type="scientific">Peronospora belbahrii</name>
    <dbReference type="NCBI Taxonomy" id="622444"/>
    <lineage>
        <taxon>Eukaryota</taxon>
        <taxon>Sar</taxon>
        <taxon>Stramenopiles</taxon>
        <taxon>Oomycota</taxon>
        <taxon>Peronosporomycetes</taxon>
        <taxon>Peronosporales</taxon>
        <taxon>Peronosporaceae</taxon>
        <taxon>Peronospora</taxon>
    </lineage>
</organism>
<accession>A0ABN8CLN2</accession>
<keyword evidence="2" id="KW-1185">Reference proteome</keyword>
<gene>
    <name evidence="1" type="ORF">PBS001_LOCUS148</name>
</gene>
<protein>
    <recommendedName>
        <fullName evidence="3">Phorbol-ester/DAG-type domain-containing protein</fullName>
    </recommendedName>
</protein>
<sequence>MATVLGTNETASDTWSGILTDAVVRCGRDSERKLYLYGISSNRCAKCQAKLQSGNNTCGSCNYTHKIICTLSIERV</sequence>
<dbReference type="EMBL" id="CAKLCB010000010">
    <property type="protein sequence ID" value="CAH0513333.1"/>
    <property type="molecule type" value="Genomic_DNA"/>
</dbReference>
<reference evidence="1 2" key="1">
    <citation type="submission" date="2021-11" db="EMBL/GenBank/DDBJ databases">
        <authorList>
            <person name="Islam A."/>
            <person name="Islam S."/>
            <person name="Flora M.S."/>
            <person name="Rahman M."/>
            <person name="Ziaur R.M."/>
            <person name="Epstein J.H."/>
            <person name="Hassan M."/>
            <person name="Klassen M."/>
            <person name="Woodard K."/>
            <person name="Webb A."/>
            <person name="Webby R.J."/>
            <person name="El Zowalaty M.E."/>
        </authorList>
    </citation>
    <scope>NUCLEOTIDE SEQUENCE [LARGE SCALE GENOMIC DNA]</scope>
    <source>
        <strain evidence="1">Pbs1</strain>
    </source>
</reference>
<dbReference type="Proteomes" id="UP001158986">
    <property type="component" value="Unassembled WGS sequence"/>
</dbReference>
<proteinExistence type="predicted"/>